<feature type="compositionally biased region" description="Basic and acidic residues" evidence="1">
    <location>
        <begin position="1083"/>
        <end position="1126"/>
    </location>
</feature>
<protein>
    <submittedName>
        <fullName evidence="4">Ribonuclease H-like domain-containing protein</fullName>
    </submittedName>
</protein>
<dbReference type="SUPFAM" id="SSF56672">
    <property type="entry name" value="DNA/RNA polymerases"/>
    <property type="match status" value="1"/>
</dbReference>
<dbReference type="Pfam" id="PF25597">
    <property type="entry name" value="SH3_retrovirus"/>
    <property type="match status" value="1"/>
</dbReference>
<dbReference type="EMBL" id="BQNB010008488">
    <property type="protein sequence ID" value="GJS50051.1"/>
    <property type="molecule type" value="Genomic_DNA"/>
</dbReference>
<keyword evidence="5" id="KW-1185">Reference proteome</keyword>
<sequence>MRPFGCPLTILNTLDSLGKFDGKSDEGYLLGYSTTSKAFRVYNKRTKRVEDSLHITFLEDQPNVAGTGPNWMFDLYFLTNSMNYIPVSVENQVNVDAGTQDSYVVGSSGKDKEPTHEYILLSLHTHRTRIPVEDVAPAAHENPSESSPKDNDVHDSEDMNAQEVIAKALDDVTRQAFEEEKRNIASQKRAAQATSTNKFSTVRSSVSTATTPYVCTASTPTGANADLPIDPNMPDLEDDYDAFSNDGIFNGAYDDENVGAVADFNKMGDTINVSPIPTLRIHKDHPKDQILGDPKSAVQTRGKIQKDSSTQQALILIDFPSGKKAIGTKWVFKNKRDERSIVVKNKARLIAQGFRQEEGINYDEVFAPVARIKAIRLFLAFASYMGFTVYQMDVKSAFLYGTIKEEVYVHTPSGFVDLAHPNKVYKVIKALYDLHQAPRAWYETLSSFLMENGFRRGTIDKALFIKKNKSDIMLVQVYMDDIIFGSTKKSMCTEFEDCMHKRFQMSSMGELTFFLGLQVKQQPDGIFISQDKYVADILKKFDFWSIRTATTPIESNKPLVKDEDGEDVDVHVYRSMIGSLMYLTASRPDIMFAVCACARFQVTPKASHLNAVKRIFRYLKHQPKLGLWYPRDSPFELEAFSDSDYGGASLDRKSTTGGCQFLGRRLISWQCKKQTIVANSTTEAKYVAAANCCGQTSSHAAQFTMLSLYITAKVVRKPMNILEASIRSDLLFDDIDGIDSLHNKAIFDTIQLMGYEGDLTILTFNKALISPQWIFLFHIMNHCISSKSTYWDQIPTNIATAVICLATNQKYNFSKLIFDGMMRHLDAKKKFVMYPRFISVFLDKHLKNGPVPLDHFPINALTSKVFSFMVKKGKYFSGNVTPLFESMLVQPTEDEGESSERQSEPQPPPSPLYPSADQHETQLNPSPRPLPTIPIPDFIPEGSGRNHGGQSSSDRSLSGNEDGLTLQSIYDLCVSLYKQVTDQAKEIKHLKAQIKKLNQKAKPVITHHKAWMKSGRKPAKSEPTVHKDPAFDDLDDVDVNDAMDYMETDAYMQKGVSTEDQVSTVKPDEGTDKPDEDQVSTVKPDEGTDKPKVSTDKHEVSTAKPKKVEVSTDKLDEGTAEPKDGTSDESTAPTTIFRDDETIAEFLVSMSQTKAKQKGVEIKDAEDSDRTQSNEEEAESDAESEGVDEAERKFDQLSKDEEIARKAFGKKRFLAQQRAAAIRSRLPTRTQLRNQMMTYLKYVGGKKHADLKNKNFKEIQVLYKEVKRFDKNFIAIGSAEDERHIKEMKGRILRP</sequence>
<name>A0ABQ4WB28_9ASTR</name>
<feature type="compositionally biased region" description="Polar residues" evidence="1">
    <location>
        <begin position="948"/>
        <end position="959"/>
    </location>
</feature>
<dbReference type="PANTHER" id="PTHR11439:SF495">
    <property type="entry name" value="REVERSE TRANSCRIPTASE, RNA-DEPENDENT DNA POLYMERASE-RELATED"/>
    <property type="match status" value="1"/>
</dbReference>
<dbReference type="Proteomes" id="UP001151760">
    <property type="component" value="Unassembled WGS sequence"/>
</dbReference>
<evidence type="ECO:0000259" key="3">
    <source>
        <dbReference type="Pfam" id="PF25597"/>
    </source>
</evidence>
<dbReference type="Pfam" id="PF07727">
    <property type="entry name" value="RVT_2"/>
    <property type="match status" value="1"/>
</dbReference>
<feature type="region of interest" description="Disordered" evidence="1">
    <location>
        <begin position="1151"/>
        <end position="1195"/>
    </location>
</feature>
<reference evidence="4" key="1">
    <citation type="journal article" date="2022" name="Int. J. Mol. Sci.">
        <title>Draft Genome of Tanacetum Coccineum: Genomic Comparison of Closely Related Tanacetum-Family Plants.</title>
        <authorList>
            <person name="Yamashiro T."/>
            <person name="Shiraishi A."/>
            <person name="Nakayama K."/>
            <person name="Satake H."/>
        </authorList>
    </citation>
    <scope>NUCLEOTIDE SEQUENCE</scope>
</reference>
<dbReference type="InterPro" id="IPR013103">
    <property type="entry name" value="RVT_2"/>
</dbReference>
<evidence type="ECO:0000313" key="5">
    <source>
        <dbReference type="Proteomes" id="UP001151760"/>
    </source>
</evidence>
<dbReference type="CDD" id="cd09272">
    <property type="entry name" value="RNase_HI_RT_Ty1"/>
    <property type="match status" value="1"/>
</dbReference>
<feature type="compositionally biased region" description="Basic and acidic residues" evidence="1">
    <location>
        <begin position="147"/>
        <end position="156"/>
    </location>
</feature>
<reference evidence="4" key="2">
    <citation type="submission" date="2022-01" db="EMBL/GenBank/DDBJ databases">
        <authorList>
            <person name="Yamashiro T."/>
            <person name="Shiraishi A."/>
            <person name="Satake H."/>
            <person name="Nakayama K."/>
        </authorList>
    </citation>
    <scope>NUCLEOTIDE SEQUENCE</scope>
</reference>
<dbReference type="InterPro" id="IPR057670">
    <property type="entry name" value="SH3_retrovirus"/>
</dbReference>
<evidence type="ECO:0000259" key="2">
    <source>
        <dbReference type="Pfam" id="PF07727"/>
    </source>
</evidence>
<proteinExistence type="predicted"/>
<feature type="compositionally biased region" description="Basic and acidic residues" evidence="1">
    <location>
        <begin position="1019"/>
        <end position="1030"/>
    </location>
</feature>
<accession>A0ABQ4WB28</accession>
<feature type="domain" description="Reverse transcriptase Ty1/copia-type" evidence="2">
    <location>
        <begin position="315"/>
        <end position="554"/>
    </location>
</feature>
<evidence type="ECO:0000256" key="1">
    <source>
        <dbReference type="SAM" id="MobiDB-lite"/>
    </source>
</evidence>
<gene>
    <name evidence="4" type="ORF">Tco_0600172</name>
</gene>
<dbReference type="PANTHER" id="PTHR11439">
    <property type="entry name" value="GAG-POL-RELATED RETROTRANSPOSON"/>
    <property type="match status" value="1"/>
</dbReference>
<feature type="region of interest" description="Disordered" evidence="1">
    <location>
        <begin position="1010"/>
        <end position="1138"/>
    </location>
</feature>
<evidence type="ECO:0000313" key="4">
    <source>
        <dbReference type="EMBL" id="GJS50051.1"/>
    </source>
</evidence>
<feature type="compositionally biased region" description="Acidic residues" evidence="1">
    <location>
        <begin position="1031"/>
        <end position="1047"/>
    </location>
</feature>
<feature type="region of interest" description="Disordered" evidence="1">
    <location>
        <begin position="136"/>
        <end position="156"/>
    </location>
</feature>
<feature type="region of interest" description="Disordered" evidence="1">
    <location>
        <begin position="890"/>
        <end position="960"/>
    </location>
</feature>
<feature type="compositionally biased region" description="Acidic residues" evidence="1">
    <location>
        <begin position="1174"/>
        <end position="1188"/>
    </location>
</feature>
<feature type="domain" description="Retroviral polymerase SH3-like" evidence="3">
    <location>
        <begin position="15"/>
        <end position="61"/>
    </location>
</feature>
<organism evidence="4 5">
    <name type="scientific">Tanacetum coccineum</name>
    <dbReference type="NCBI Taxonomy" id="301880"/>
    <lineage>
        <taxon>Eukaryota</taxon>
        <taxon>Viridiplantae</taxon>
        <taxon>Streptophyta</taxon>
        <taxon>Embryophyta</taxon>
        <taxon>Tracheophyta</taxon>
        <taxon>Spermatophyta</taxon>
        <taxon>Magnoliopsida</taxon>
        <taxon>eudicotyledons</taxon>
        <taxon>Gunneridae</taxon>
        <taxon>Pentapetalae</taxon>
        <taxon>asterids</taxon>
        <taxon>campanulids</taxon>
        <taxon>Asterales</taxon>
        <taxon>Asteraceae</taxon>
        <taxon>Asteroideae</taxon>
        <taxon>Anthemideae</taxon>
        <taxon>Anthemidinae</taxon>
        <taxon>Tanacetum</taxon>
    </lineage>
</organism>
<dbReference type="InterPro" id="IPR043502">
    <property type="entry name" value="DNA/RNA_pol_sf"/>
</dbReference>
<feature type="compositionally biased region" description="Basic and acidic residues" evidence="1">
    <location>
        <begin position="1158"/>
        <end position="1173"/>
    </location>
</feature>
<feature type="compositionally biased region" description="Polar residues" evidence="1">
    <location>
        <begin position="1055"/>
        <end position="1064"/>
    </location>
</feature>
<comment type="caution">
    <text evidence="4">The sequence shown here is derived from an EMBL/GenBank/DDBJ whole genome shotgun (WGS) entry which is preliminary data.</text>
</comment>